<sequence>MKRYAKTALWITFGLLFGLTIVKVSTLMYEIYSFMHS</sequence>
<keyword evidence="1" id="KW-0472">Membrane</keyword>
<dbReference type="AlphaFoldDB" id="A0A173YF24"/>
<feature type="transmembrane region" description="Helical" evidence="1">
    <location>
        <begin position="7"/>
        <end position="29"/>
    </location>
</feature>
<name>A0A173YF24_BACUN</name>
<dbReference type="EMBL" id="CYZF01000004">
    <property type="protein sequence ID" value="CUO48519.1"/>
    <property type="molecule type" value="Genomic_DNA"/>
</dbReference>
<dbReference type="EMBL" id="CZAF01000008">
    <property type="protein sequence ID" value="CUP19592.1"/>
    <property type="molecule type" value="Genomic_DNA"/>
</dbReference>
<gene>
    <name evidence="2" type="ORF">ERS417307_01823</name>
    <name evidence="3" type="ORF">ERS852462_02894</name>
    <name evidence="4" type="ORF">ERS852554_00865</name>
</gene>
<evidence type="ECO:0000256" key="1">
    <source>
        <dbReference type="SAM" id="Phobius"/>
    </source>
</evidence>
<evidence type="ECO:0000313" key="4">
    <source>
        <dbReference type="EMBL" id="CUP47600.1"/>
    </source>
</evidence>
<evidence type="ECO:0000313" key="2">
    <source>
        <dbReference type="EMBL" id="CUO48519.1"/>
    </source>
</evidence>
<evidence type="ECO:0000313" key="7">
    <source>
        <dbReference type="Proteomes" id="UP000095788"/>
    </source>
</evidence>
<evidence type="ECO:0000313" key="5">
    <source>
        <dbReference type="Proteomes" id="UP000095419"/>
    </source>
</evidence>
<evidence type="ECO:0000313" key="6">
    <source>
        <dbReference type="Proteomes" id="UP000095614"/>
    </source>
</evidence>
<accession>A0A173YF24</accession>
<keyword evidence="1" id="KW-0812">Transmembrane</keyword>
<reference evidence="5 6" key="1">
    <citation type="submission" date="2015-09" db="EMBL/GenBank/DDBJ databases">
        <authorList>
            <consortium name="Pathogen Informatics"/>
        </authorList>
    </citation>
    <scope>NUCLEOTIDE SEQUENCE [LARGE SCALE GENOMIC DNA]</scope>
    <source>
        <strain evidence="2 5">2789STDY5608791</strain>
        <strain evidence="3 6">2789STDY5834847</strain>
        <strain evidence="4 7">2789STDY5834942</strain>
    </source>
</reference>
<dbReference type="Proteomes" id="UP000095788">
    <property type="component" value="Unassembled WGS sequence"/>
</dbReference>
<proteinExistence type="predicted"/>
<dbReference type="Proteomes" id="UP000095614">
    <property type="component" value="Unassembled WGS sequence"/>
</dbReference>
<dbReference type="EMBL" id="CZBF01000001">
    <property type="protein sequence ID" value="CUP47600.1"/>
    <property type="molecule type" value="Genomic_DNA"/>
</dbReference>
<organism evidence="3 6">
    <name type="scientific">Bacteroides uniformis</name>
    <dbReference type="NCBI Taxonomy" id="820"/>
    <lineage>
        <taxon>Bacteria</taxon>
        <taxon>Pseudomonadati</taxon>
        <taxon>Bacteroidota</taxon>
        <taxon>Bacteroidia</taxon>
        <taxon>Bacteroidales</taxon>
        <taxon>Bacteroidaceae</taxon>
        <taxon>Bacteroides</taxon>
    </lineage>
</organism>
<evidence type="ECO:0000313" key="3">
    <source>
        <dbReference type="EMBL" id="CUP19592.1"/>
    </source>
</evidence>
<keyword evidence="1" id="KW-1133">Transmembrane helix</keyword>
<protein>
    <submittedName>
        <fullName evidence="3">Uncharacterized protein</fullName>
    </submittedName>
</protein>
<dbReference type="Proteomes" id="UP000095419">
    <property type="component" value="Unassembled WGS sequence"/>
</dbReference>